<organism evidence="1 2">
    <name type="scientific">Trametes sanguinea</name>
    <dbReference type="NCBI Taxonomy" id="158606"/>
    <lineage>
        <taxon>Eukaryota</taxon>
        <taxon>Fungi</taxon>
        <taxon>Dikarya</taxon>
        <taxon>Basidiomycota</taxon>
        <taxon>Agaricomycotina</taxon>
        <taxon>Agaricomycetes</taxon>
        <taxon>Polyporales</taxon>
        <taxon>Polyporaceae</taxon>
        <taxon>Trametes</taxon>
    </lineage>
</organism>
<evidence type="ECO:0000313" key="1">
    <source>
        <dbReference type="EMBL" id="KAJ2987616.1"/>
    </source>
</evidence>
<keyword evidence="2" id="KW-1185">Reference proteome</keyword>
<protein>
    <submittedName>
        <fullName evidence="1">Uncharacterized protein</fullName>
    </submittedName>
</protein>
<reference evidence="1" key="1">
    <citation type="submission" date="2022-08" db="EMBL/GenBank/DDBJ databases">
        <title>Genome Sequence of Pycnoporus sanguineus.</title>
        <authorList>
            <person name="Buettner E."/>
        </authorList>
    </citation>
    <scope>NUCLEOTIDE SEQUENCE</scope>
    <source>
        <strain evidence="1">CG-C14</strain>
    </source>
</reference>
<comment type="caution">
    <text evidence="1">The sequence shown here is derived from an EMBL/GenBank/DDBJ whole genome shotgun (WGS) entry which is preliminary data.</text>
</comment>
<accession>A0ACC1P6G7</accession>
<dbReference type="EMBL" id="JANSHE010003117">
    <property type="protein sequence ID" value="KAJ2987616.1"/>
    <property type="molecule type" value="Genomic_DNA"/>
</dbReference>
<name>A0ACC1P6G7_9APHY</name>
<sequence length="205" mass="22824">MSLSAAPRTPGKGKDPPVHLVDLAQYSWFVDKESTPSAGEWSTLHNRAGPGPPPRSRRDDVFVDIFKLQGSLCALWLNELTAARQICYRRTCELHKTRDSKILLIHLRTASDPTIEEIDTFQADLTRPRTIQCIRLSPRYSRVEELVANAQHPLVLSISLSLMAGDTVIQRQPVLPEQQESSSSGFARGRVDGHATDLQAFGQVK</sequence>
<evidence type="ECO:0000313" key="2">
    <source>
        <dbReference type="Proteomes" id="UP001144978"/>
    </source>
</evidence>
<dbReference type="Proteomes" id="UP001144978">
    <property type="component" value="Unassembled WGS sequence"/>
</dbReference>
<gene>
    <name evidence="1" type="ORF">NUW54_g9378</name>
</gene>
<proteinExistence type="predicted"/>